<evidence type="ECO:0000313" key="2">
    <source>
        <dbReference type="EMBL" id="NER13238.1"/>
    </source>
</evidence>
<dbReference type="PANTHER" id="PTHR22916:SF3">
    <property type="entry name" value="UDP-GLCNAC:BETAGAL BETA-1,3-N-ACETYLGLUCOSAMINYLTRANSFERASE-LIKE PROTEIN 1"/>
    <property type="match status" value="1"/>
</dbReference>
<sequence>MPLVSIVTPTYNSEKYLAETIASVISQTYQDWELLLIDDASSDNTLNMIREFADKDKRIRFFQLTENSGAGIARNKGIEMAQGNFVAFLDADDLWKPEKLEKQLKFMEEKDADVCFTAYELINEEGQALNRLVTVLSEVDKNKILKANYIGNSTGIYNAEKLGKIYMPPIRKRQDWALWLRCIEKAGSAYGLQENLAGYRVRKNSVSSNKINLLKYNYIFYRKACNFGAFKSGVYLLRFLFEQFFVKSRLITTHTT</sequence>
<feature type="domain" description="Glycosyltransferase 2-like" evidence="1">
    <location>
        <begin position="5"/>
        <end position="131"/>
    </location>
</feature>
<dbReference type="GO" id="GO:0016758">
    <property type="term" value="F:hexosyltransferase activity"/>
    <property type="evidence" value="ECO:0007669"/>
    <property type="project" value="UniProtKB-ARBA"/>
</dbReference>
<organism evidence="2 3">
    <name type="scientific">Leptobacterium flavescens</name>
    <dbReference type="NCBI Taxonomy" id="472055"/>
    <lineage>
        <taxon>Bacteria</taxon>
        <taxon>Pseudomonadati</taxon>
        <taxon>Bacteroidota</taxon>
        <taxon>Flavobacteriia</taxon>
        <taxon>Flavobacteriales</taxon>
        <taxon>Flavobacteriaceae</taxon>
        <taxon>Leptobacterium</taxon>
    </lineage>
</organism>
<dbReference type="SUPFAM" id="SSF53448">
    <property type="entry name" value="Nucleotide-diphospho-sugar transferases"/>
    <property type="match status" value="1"/>
</dbReference>
<dbReference type="FunFam" id="3.90.550.10:FF:000130">
    <property type="entry name" value="Family 2 glycosyl transferase"/>
    <property type="match status" value="1"/>
</dbReference>
<proteinExistence type="predicted"/>
<dbReference type="InterPro" id="IPR001173">
    <property type="entry name" value="Glyco_trans_2-like"/>
</dbReference>
<comment type="caution">
    <text evidence="2">The sequence shown here is derived from an EMBL/GenBank/DDBJ whole genome shotgun (WGS) entry which is preliminary data.</text>
</comment>
<dbReference type="InterPro" id="IPR029044">
    <property type="entry name" value="Nucleotide-diphossugar_trans"/>
</dbReference>
<dbReference type="PANTHER" id="PTHR22916">
    <property type="entry name" value="GLYCOSYLTRANSFERASE"/>
    <property type="match status" value="1"/>
</dbReference>
<reference evidence="2 3" key="1">
    <citation type="submission" date="2020-01" db="EMBL/GenBank/DDBJ databases">
        <title>Leptobacterium flavescens.</title>
        <authorList>
            <person name="Wang G."/>
        </authorList>
    </citation>
    <scope>NUCLEOTIDE SEQUENCE [LARGE SCALE GENOMIC DNA]</scope>
    <source>
        <strain evidence="2 3">KCTC 22160</strain>
    </source>
</reference>
<accession>A0A6P0UMY0</accession>
<gene>
    <name evidence="2" type="ORF">GWK08_07290</name>
</gene>
<keyword evidence="2" id="KW-0808">Transferase</keyword>
<dbReference type="Proteomes" id="UP000468581">
    <property type="component" value="Unassembled WGS sequence"/>
</dbReference>
<evidence type="ECO:0000259" key="1">
    <source>
        <dbReference type="Pfam" id="PF00535"/>
    </source>
</evidence>
<dbReference type="Gene3D" id="3.90.550.10">
    <property type="entry name" value="Spore Coat Polysaccharide Biosynthesis Protein SpsA, Chain A"/>
    <property type="match status" value="1"/>
</dbReference>
<protein>
    <submittedName>
        <fullName evidence="2">Glycosyltransferase</fullName>
    </submittedName>
</protein>
<name>A0A6P0UMY0_9FLAO</name>
<dbReference type="Pfam" id="PF00535">
    <property type="entry name" value="Glycos_transf_2"/>
    <property type="match status" value="1"/>
</dbReference>
<dbReference type="AlphaFoldDB" id="A0A6P0UMY0"/>
<keyword evidence="3" id="KW-1185">Reference proteome</keyword>
<dbReference type="EMBL" id="JAABOO010000001">
    <property type="protein sequence ID" value="NER13238.1"/>
    <property type="molecule type" value="Genomic_DNA"/>
</dbReference>
<evidence type="ECO:0000313" key="3">
    <source>
        <dbReference type="Proteomes" id="UP000468581"/>
    </source>
</evidence>